<dbReference type="Proteomes" id="UP000588586">
    <property type="component" value="Unassembled WGS sequence"/>
</dbReference>
<reference evidence="1 2" key="1">
    <citation type="submission" date="2020-04" db="EMBL/GenBank/DDBJ databases">
        <title>Knoellia sp. isolate from air conditioner.</title>
        <authorList>
            <person name="Chea S."/>
            <person name="Kim D.-U."/>
        </authorList>
    </citation>
    <scope>NUCLEOTIDE SEQUENCE [LARGE SCALE GENOMIC DNA]</scope>
    <source>
        <strain evidence="1 2">DB2414S</strain>
    </source>
</reference>
<protein>
    <submittedName>
        <fullName evidence="1">DinB family protein</fullName>
    </submittedName>
</protein>
<evidence type="ECO:0000313" key="1">
    <source>
        <dbReference type="EMBL" id="NNM45171.1"/>
    </source>
</evidence>
<dbReference type="InterPro" id="IPR007061">
    <property type="entry name" value="MST-like"/>
</dbReference>
<dbReference type="Gene3D" id="1.20.120.450">
    <property type="entry name" value="dinb family like domain"/>
    <property type="match status" value="1"/>
</dbReference>
<comment type="caution">
    <text evidence="1">The sequence shown here is derived from an EMBL/GenBank/DDBJ whole genome shotgun (WGS) entry which is preliminary data.</text>
</comment>
<evidence type="ECO:0000313" key="2">
    <source>
        <dbReference type="Proteomes" id="UP000588586"/>
    </source>
</evidence>
<gene>
    <name evidence="1" type="ORF">HJG52_04025</name>
</gene>
<dbReference type="Pfam" id="PF04978">
    <property type="entry name" value="MST"/>
    <property type="match status" value="1"/>
</dbReference>
<keyword evidence="2" id="KW-1185">Reference proteome</keyword>
<dbReference type="SUPFAM" id="SSF109854">
    <property type="entry name" value="DinB/YfiT-like putative metalloenzymes"/>
    <property type="match status" value="1"/>
</dbReference>
<organism evidence="1 2">
    <name type="scientific">Knoellia koreensis</name>
    <dbReference type="NCBI Taxonomy" id="2730921"/>
    <lineage>
        <taxon>Bacteria</taxon>
        <taxon>Bacillati</taxon>
        <taxon>Actinomycetota</taxon>
        <taxon>Actinomycetes</taxon>
        <taxon>Micrococcales</taxon>
        <taxon>Intrasporangiaceae</taxon>
        <taxon>Knoellia</taxon>
    </lineage>
</organism>
<name>A0A849HG02_9MICO</name>
<dbReference type="AlphaFoldDB" id="A0A849HG02"/>
<dbReference type="RefSeq" id="WP_171242229.1">
    <property type="nucleotide sequence ID" value="NZ_JABEPQ010000001.1"/>
</dbReference>
<dbReference type="InterPro" id="IPR034660">
    <property type="entry name" value="DinB/YfiT-like"/>
</dbReference>
<sequence length="188" mass="20959">MTTNPTAQTPSDQSLTTERADLVETLRRHRDFLRTTAAGLTDDQARTRSTVSELTVGGLIKHVAQTERQWATFMREGAGSAPDIDWESIDWSNPPAEIAAFQDSHRMLEDETLEALLAEYAQVGEETDWLVATLDLDTRYDLPKAPWFAPGQQWSVRRAAMHIVAETSQHAGHADIIREAIDGQKTMG</sequence>
<accession>A0A849HG02</accession>
<dbReference type="EMBL" id="JABEPQ010000001">
    <property type="protein sequence ID" value="NNM45171.1"/>
    <property type="molecule type" value="Genomic_DNA"/>
</dbReference>
<proteinExistence type="predicted"/>